<dbReference type="PANTHER" id="PTHR30146:SF109">
    <property type="entry name" value="HTH-TYPE TRANSCRIPTIONAL REGULATOR GALS"/>
    <property type="match status" value="1"/>
</dbReference>
<dbReference type="KEGG" id="sgd:ELQ87_06820"/>
<evidence type="ECO:0000256" key="2">
    <source>
        <dbReference type="ARBA" id="ARBA00023125"/>
    </source>
</evidence>
<feature type="domain" description="HTH lacI-type" evidence="4">
    <location>
        <begin position="2"/>
        <end position="56"/>
    </location>
</feature>
<organism evidence="5 7">
    <name type="scientific">Streptomyces griseoviridis</name>
    <dbReference type="NCBI Taxonomy" id="45398"/>
    <lineage>
        <taxon>Bacteria</taxon>
        <taxon>Bacillati</taxon>
        <taxon>Actinomycetota</taxon>
        <taxon>Actinomycetes</taxon>
        <taxon>Kitasatosporales</taxon>
        <taxon>Streptomycetaceae</taxon>
        <taxon>Streptomyces</taxon>
    </lineage>
</organism>
<dbReference type="InterPro" id="IPR046335">
    <property type="entry name" value="LacI/GalR-like_sensor"/>
</dbReference>
<evidence type="ECO:0000313" key="5">
    <source>
        <dbReference type="EMBL" id="AZS84037.1"/>
    </source>
</evidence>
<keyword evidence="3" id="KW-0804">Transcription</keyword>
<dbReference type="SUPFAM" id="SSF47413">
    <property type="entry name" value="lambda repressor-like DNA-binding domains"/>
    <property type="match status" value="1"/>
</dbReference>
<keyword evidence="2" id="KW-0238">DNA-binding</keyword>
<dbReference type="SUPFAM" id="SSF53822">
    <property type="entry name" value="Periplasmic binding protein-like I"/>
    <property type="match status" value="1"/>
</dbReference>
<reference evidence="5 7" key="2">
    <citation type="submission" date="2018-12" db="EMBL/GenBank/DDBJ databases">
        <title>Streptomyces griseoviridis F1-27 complete genome.</title>
        <authorList>
            <person name="Mariita R.M."/>
            <person name="Sello J.K."/>
        </authorList>
    </citation>
    <scope>NUCLEOTIDE SEQUENCE [LARGE SCALE GENOMIC DNA]</scope>
    <source>
        <strain evidence="5 7">F1-27</strain>
    </source>
</reference>
<keyword evidence="1" id="KW-0805">Transcription regulation</keyword>
<dbReference type="CDD" id="cd06267">
    <property type="entry name" value="PBP1_LacI_sugar_binding-like"/>
    <property type="match status" value="1"/>
</dbReference>
<dbReference type="Proteomes" id="UP000271291">
    <property type="component" value="Chromosome"/>
</dbReference>
<dbReference type="Pfam" id="PF13377">
    <property type="entry name" value="Peripla_BP_3"/>
    <property type="match status" value="1"/>
</dbReference>
<dbReference type="Gene3D" id="1.10.260.40">
    <property type="entry name" value="lambda repressor-like DNA-binding domains"/>
    <property type="match status" value="1"/>
</dbReference>
<dbReference type="EMBL" id="CP029078">
    <property type="protein sequence ID" value="QCN89106.1"/>
    <property type="molecule type" value="Genomic_DNA"/>
</dbReference>
<dbReference type="PROSITE" id="PS50932">
    <property type="entry name" value="HTH_LACI_2"/>
    <property type="match status" value="1"/>
</dbReference>
<dbReference type="EMBL" id="CP034687">
    <property type="protein sequence ID" value="AZS84037.1"/>
    <property type="molecule type" value="Genomic_DNA"/>
</dbReference>
<gene>
    <name evidence="6" type="ORF">DDJ31_32535</name>
    <name evidence="5" type="ORF">ELQ87_06820</name>
</gene>
<dbReference type="PRINTS" id="PR00036">
    <property type="entry name" value="HTHLACI"/>
</dbReference>
<dbReference type="InterPro" id="IPR000843">
    <property type="entry name" value="HTH_LacI"/>
</dbReference>
<dbReference type="OrthoDB" id="2854648at2"/>
<keyword evidence="8" id="KW-1185">Reference proteome</keyword>
<name>A0A3S9Z8P4_STRGD</name>
<reference evidence="6 8" key="1">
    <citation type="submission" date="2018-04" db="EMBL/GenBank/DDBJ databases">
        <title>Complete genome sequences of Streptomyces griseoviridis K61 and characterization of antagonistic properties of biological control agents.</title>
        <authorList>
            <person name="Mariita R.M."/>
            <person name="Sello J.K."/>
        </authorList>
    </citation>
    <scope>NUCLEOTIDE SEQUENCE [LARGE SCALE GENOMIC DNA]</scope>
    <source>
        <strain evidence="6 8">K61</strain>
    </source>
</reference>
<evidence type="ECO:0000313" key="7">
    <source>
        <dbReference type="Proteomes" id="UP000271291"/>
    </source>
</evidence>
<evidence type="ECO:0000313" key="6">
    <source>
        <dbReference type="EMBL" id="QCN89106.1"/>
    </source>
</evidence>
<dbReference type="Proteomes" id="UP000501753">
    <property type="component" value="Chromosome"/>
</dbReference>
<evidence type="ECO:0000259" key="4">
    <source>
        <dbReference type="PROSITE" id="PS50932"/>
    </source>
</evidence>
<dbReference type="GO" id="GO:0003700">
    <property type="term" value="F:DNA-binding transcription factor activity"/>
    <property type="evidence" value="ECO:0007669"/>
    <property type="project" value="TreeGrafter"/>
</dbReference>
<dbReference type="CDD" id="cd01392">
    <property type="entry name" value="HTH_LacI"/>
    <property type="match status" value="1"/>
</dbReference>
<dbReference type="PANTHER" id="PTHR30146">
    <property type="entry name" value="LACI-RELATED TRANSCRIPTIONAL REPRESSOR"/>
    <property type="match status" value="1"/>
</dbReference>
<evidence type="ECO:0000256" key="1">
    <source>
        <dbReference type="ARBA" id="ARBA00023015"/>
    </source>
</evidence>
<dbReference type="SMART" id="SM00354">
    <property type="entry name" value="HTH_LACI"/>
    <property type="match status" value="1"/>
</dbReference>
<dbReference type="InterPro" id="IPR028082">
    <property type="entry name" value="Peripla_BP_I"/>
</dbReference>
<protein>
    <submittedName>
        <fullName evidence="5">LacI family transcriptional regulator</fullName>
    </submittedName>
</protein>
<sequence length="346" mass="36861">MTTIQDVARAAGVSAMTVSNVINGHPNVRPATKERVMAAMTRLDYRVNVAARNLRKGRTGTIGLAVPEIDRPYYGRLAAAIIAAAARHGLRVAVEQTGAVRENELEALSLSRNRLYDGLILSTVGLGPADVDRLKVDHPLVILGERIFGGPVDHVAMPNVDGARAATRHLIDRGCRRIALVCGPRTGETDVSGLRRTGYAQALEEAGLPVDPDLVRTVDRLTMAAGARAARALASDDPGVDGVFCVTDTVAMGVLRGLADAGARVPDDVKVIGFDDVEESAYLVPSLSTIDPDHDLMAARAVDLLAARIDCPEQPLEREEFVSPYRVVARESTATGPTGSRAERRP</sequence>
<dbReference type="AlphaFoldDB" id="A0A3S9Z8P4"/>
<dbReference type="GO" id="GO:0000976">
    <property type="term" value="F:transcription cis-regulatory region binding"/>
    <property type="evidence" value="ECO:0007669"/>
    <property type="project" value="TreeGrafter"/>
</dbReference>
<dbReference type="PROSITE" id="PS00356">
    <property type="entry name" value="HTH_LACI_1"/>
    <property type="match status" value="1"/>
</dbReference>
<dbReference type="Gene3D" id="3.40.50.2300">
    <property type="match status" value="2"/>
</dbReference>
<dbReference type="Pfam" id="PF00356">
    <property type="entry name" value="LacI"/>
    <property type="match status" value="1"/>
</dbReference>
<evidence type="ECO:0000313" key="8">
    <source>
        <dbReference type="Proteomes" id="UP000501753"/>
    </source>
</evidence>
<proteinExistence type="predicted"/>
<dbReference type="InterPro" id="IPR010982">
    <property type="entry name" value="Lambda_DNA-bd_dom_sf"/>
</dbReference>
<accession>A0A3S9Z8P4</accession>
<evidence type="ECO:0000256" key="3">
    <source>
        <dbReference type="ARBA" id="ARBA00023163"/>
    </source>
</evidence>
<dbReference type="RefSeq" id="WP_127176944.1">
    <property type="nucleotide sequence ID" value="NZ_CP029078.1"/>
</dbReference>